<feature type="compositionally biased region" description="Basic and acidic residues" evidence="5">
    <location>
        <begin position="227"/>
        <end position="239"/>
    </location>
</feature>
<dbReference type="CDD" id="cd07185">
    <property type="entry name" value="OmpA_C-like"/>
    <property type="match status" value="1"/>
</dbReference>
<evidence type="ECO:0000256" key="3">
    <source>
        <dbReference type="ARBA" id="ARBA00023237"/>
    </source>
</evidence>
<evidence type="ECO:0000256" key="4">
    <source>
        <dbReference type="PROSITE-ProRule" id="PRU00473"/>
    </source>
</evidence>
<keyword evidence="6" id="KW-1133">Transmembrane helix</keyword>
<dbReference type="InterPro" id="IPR006664">
    <property type="entry name" value="OMP_bac"/>
</dbReference>
<dbReference type="Pfam" id="PF00691">
    <property type="entry name" value="OmpA"/>
    <property type="match status" value="1"/>
</dbReference>
<keyword evidence="9" id="KW-1185">Reference proteome</keyword>
<feature type="domain" description="OmpA-like" evidence="7">
    <location>
        <begin position="133"/>
        <end position="245"/>
    </location>
</feature>
<organism evidence="8 9">
    <name type="scientific">Sphingomonas tagetis</name>
    <dbReference type="NCBI Taxonomy" id="2949092"/>
    <lineage>
        <taxon>Bacteria</taxon>
        <taxon>Pseudomonadati</taxon>
        <taxon>Pseudomonadota</taxon>
        <taxon>Alphaproteobacteria</taxon>
        <taxon>Sphingomonadales</taxon>
        <taxon>Sphingomonadaceae</taxon>
        <taxon>Sphingomonas</taxon>
    </lineage>
</organism>
<evidence type="ECO:0000259" key="7">
    <source>
        <dbReference type="PROSITE" id="PS51123"/>
    </source>
</evidence>
<evidence type="ECO:0000313" key="9">
    <source>
        <dbReference type="Proteomes" id="UP001139451"/>
    </source>
</evidence>
<dbReference type="InterPro" id="IPR006665">
    <property type="entry name" value="OmpA-like"/>
</dbReference>
<dbReference type="PANTHER" id="PTHR30329">
    <property type="entry name" value="STATOR ELEMENT OF FLAGELLAR MOTOR COMPLEX"/>
    <property type="match status" value="1"/>
</dbReference>
<dbReference type="PRINTS" id="PR01021">
    <property type="entry name" value="OMPADOMAIN"/>
</dbReference>
<name>A0A9X2HK12_9SPHN</name>
<keyword evidence="2 4" id="KW-0472">Membrane</keyword>
<keyword evidence="6" id="KW-0812">Transmembrane</keyword>
<feature type="transmembrane region" description="Helical" evidence="6">
    <location>
        <begin position="56"/>
        <end position="73"/>
    </location>
</feature>
<dbReference type="InterPro" id="IPR050330">
    <property type="entry name" value="Bact_OuterMem_StrucFunc"/>
</dbReference>
<dbReference type="PROSITE" id="PS51123">
    <property type="entry name" value="OMPA_2"/>
    <property type="match status" value="1"/>
</dbReference>
<dbReference type="SUPFAM" id="SSF103088">
    <property type="entry name" value="OmpA-like"/>
    <property type="match status" value="1"/>
</dbReference>
<dbReference type="GO" id="GO:0009279">
    <property type="term" value="C:cell outer membrane"/>
    <property type="evidence" value="ECO:0007669"/>
    <property type="project" value="UniProtKB-SubCell"/>
</dbReference>
<evidence type="ECO:0000256" key="5">
    <source>
        <dbReference type="SAM" id="MobiDB-lite"/>
    </source>
</evidence>
<reference evidence="8" key="1">
    <citation type="submission" date="2022-05" db="EMBL/GenBank/DDBJ databases">
        <title>Sphingomonas sp. strain MG17 Genome sequencing and assembly.</title>
        <authorList>
            <person name="Kim I."/>
        </authorList>
    </citation>
    <scope>NUCLEOTIDE SEQUENCE</scope>
    <source>
        <strain evidence="8">MG17</strain>
    </source>
</reference>
<dbReference type="AlphaFoldDB" id="A0A9X2HK12"/>
<accession>A0A9X2HK12</accession>
<dbReference type="InterPro" id="IPR036737">
    <property type="entry name" value="OmpA-like_sf"/>
</dbReference>
<dbReference type="EMBL" id="JAMLDX010000010">
    <property type="protein sequence ID" value="MCP3731537.1"/>
    <property type="molecule type" value="Genomic_DNA"/>
</dbReference>
<evidence type="ECO:0000313" key="8">
    <source>
        <dbReference type="EMBL" id="MCP3731537.1"/>
    </source>
</evidence>
<evidence type="ECO:0000256" key="2">
    <source>
        <dbReference type="ARBA" id="ARBA00023136"/>
    </source>
</evidence>
<evidence type="ECO:0000256" key="6">
    <source>
        <dbReference type="SAM" id="Phobius"/>
    </source>
</evidence>
<dbReference type="PANTHER" id="PTHR30329:SF21">
    <property type="entry name" value="LIPOPROTEIN YIAD-RELATED"/>
    <property type="match status" value="1"/>
</dbReference>
<dbReference type="Gene3D" id="3.30.1330.60">
    <property type="entry name" value="OmpA-like domain"/>
    <property type="match status" value="1"/>
</dbReference>
<comment type="caution">
    <text evidence="8">The sequence shown here is derived from an EMBL/GenBank/DDBJ whole genome shotgun (WGS) entry which is preliminary data.</text>
</comment>
<dbReference type="Proteomes" id="UP001139451">
    <property type="component" value="Unassembled WGS sequence"/>
</dbReference>
<proteinExistence type="predicted"/>
<feature type="region of interest" description="Disordered" evidence="5">
    <location>
        <begin position="213"/>
        <end position="245"/>
    </location>
</feature>
<sequence length="245" mass="25777">MPLSTVGRVDAHVHLTLTAASLPAGTAAAAGCGTAGAIPPIRNPAVGGSHPRRNYYLPWVLLALALLALLLLATKGCTDADRREPVATADRTATAPLAVESVKLPNGKSVDLQPNTLNYALQRYLASDEPTPRAFTFDNLNFETASAAIRPQDAGTIETLAQILRAYPDAHGRVVGYTDARGSAASNTALGELRAQAVMAALVEKGVNKRRLEAGSAGEGAPVSSNRTREGQSENRRTEFVVMRK</sequence>
<keyword evidence="3" id="KW-0998">Cell outer membrane</keyword>
<gene>
    <name evidence="8" type="ORF">M9978_14000</name>
</gene>
<protein>
    <submittedName>
        <fullName evidence="8">OmpA family protein</fullName>
    </submittedName>
</protein>
<evidence type="ECO:0000256" key="1">
    <source>
        <dbReference type="ARBA" id="ARBA00004442"/>
    </source>
</evidence>
<comment type="subcellular location">
    <subcellularLocation>
        <location evidence="1">Cell outer membrane</location>
    </subcellularLocation>
</comment>